<feature type="domain" description="Putative sensor" evidence="3">
    <location>
        <begin position="42"/>
        <end position="234"/>
    </location>
</feature>
<feature type="transmembrane region" description="Helical" evidence="2">
    <location>
        <begin position="43"/>
        <end position="67"/>
    </location>
</feature>
<evidence type="ECO:0000256" key="2">
    <source>
        <dbReference type="SAM" id="Phobius"/>
    </source>
</evidence>
<organism evidence="4 5">
    <name type="scientific">Streptomyces violascens</name>
    <dbReference type="NCBI Taxonomy" id="67381"/>
    <lineage>
        <taxon>Bacteria</taxon>
        <taxon>Bacillati</taxon>
        <taxon>Actinomycetota</taxon>
        <taxon>Actinomycetes</taxon>
        <taxon>Kitasatosporales</taxon>
        <taxon>Streptomycetaceae</taxon>
        <taxon>Streptomyces</taxon>
    </lineage>
</organism>
<feature type="transmembrane region" description="Helical" evidence="2">
    <location>
        <begin position="131"/>
        <end position="155"/>
    </location>
</feature>
<sequence>MPGGAPVARSGRSRLINARLLPPRRGPLRTLFSGAPWRATGYLLGYLFTGTALFAVSTAAVLAGFVFGQLTLTLVLTVGSAWVVRCCAQVERGRAALVDEPIPYTYQEVTEPGVAGHLKARCTDPAFFRDCAYLILLFPALLLLDVLTLLIWLPLLVGVSLPLWFWGVDSRQPDGSYHTGMRLGRSDGTGVGVWIDSWPAALIAAAVFFVLALYVSRLVVAAARLHLTVAHTLLRPPTDPLARAKRVLMEPGPLSLTSAGPVGGPTTLEGHSS</sequence>
<protein>
    <recommendedName>
        <fullName evidence="3">Putative sensor domain-containing protein</fullName>
    </recommendedName>
</protein>
<gene>
    <name evidence="4" type="ORF">Sviol_25190</name>
</gene>
<comment type="caution">
    <text evidence="4">The sequence shown here is derived from an EMBL/GenBank/DDBJ whole genome shotgun (WGS) entry which is preliminary data.</text>
</comment>
<keyword evidence="5" id="KW-1185">Reference proteome</keyword>
<dbReference type="Proteomes" id="UP001050808">
    <property type="component" value="Unassembled WGS sequence"/>
</dbReference>
<feature type="transmembrane region" description="Helical" evidence="2">
    <location>
        <begin position="197"/>
        <end position="215"/>
    </location>
</feature>
<keyword evidence="2" id="KW-0812">Transmembrane</keyword>
<evidence type="ECO:0000313" key="5">
    <source>
        <dbReference type="Proteomes" id="UP001050808"/>
    </source>
</evidence>
<proteinExistence type="predicted"/>
<evidence type="ECO:0000313" key="4">
    <source>
        <dbReference type="EMBL" id="GHI38111.1"/>
    </source>
</evidence>
<evidence type="ECO:0000259" key="3">
    <source>
        <dbReference type="Pfam" id="PF13796"/>
    </source>
</evidence>
<reference evidence="4" key="1">
    <citation type="submission" date="2024-05" db="EMBL/GenBank/DDBJ databases">
        <title>Whole genome shotgun sequence of Streptomyces violascens NBRC 12920.</title>
        <authorList>
            <person name="Komaki H."/>
            <person name="Tamura T."/>
        </authorList>
    </citation>
    <scope>NUCLEOTIDE SEQUENCE</scope>
    <source>
        <strain evidence="4">NBRC 12920</strain>
    </source>
</reference>
<feature type="region of interest" description="Disordered" evidence="1">
    <location>
        <begin position="252"/>
        <end position="273"/>
    </location>
</feature>
<dbReference type="EMBL" id="BNDY01000005">
    <property type="protein sequence ID" value="GHI38111.1"/>
    <property type="molecule type" value="Genomic_DNA"/>
</dbReference>
<evidence type="ECO:0000256" key="1">
    <source>
        <dbReference type="SAM" id="MobiDB-lite"/>
    </source>
</evidence>
<dbReference type="RefSeq" id="WP_189968504.1">
    <property type="nucleotide sequence ID" value="NZ_BMUA01000024.1"/>
</dbReference>
<accession>A0ABQ3QLF8</accession>
<keyword evidence="2" id="KW-0472">Membrane</keyword>
<keyword evidence="2" id="KW-1133">Transmembrane helix</keyword>
<dbReference type="InterPro" id="IPR025828">
    <property type="entry name" value="Put_sensor_dom"/>
</dbReference>
<dbReference type="Pfam" id="PF13796">
    <property type="entry name" value="Sensor"/>
    <property type="match status" value="1"/>
</dbReference>
<name>A0ABQ3QLF8_9ACTN</name>